<sequence>MRVSMSEMERAKLLKLEAQTGLSPSAILVDAALGTGDPASLQLRKQELATLLEIRYLVATAANNMNQVARHQNTTGEMASNGRAAVQEAREVMAKIVDVIEELKP</sequence>
<comment type="caution">
    <text evidence="1">The sequence shown here is derived from an EMBL/GenBank/DDBJ whole genome shotgun (WGS) entry which is preliminary data.</text>
</comment>
<protein>
    <submittedName>
        <fullName evidence="1">Plasmid mobilization relaxosome protein MobC</fullName>
    </submittedName>
</protein>
<accession>A0ABT6CU64</accession>
<gene>
    <name evidence="1" type="ORF">P4U43_07380</name>
</gene>
<keyword evidence="2" id="KW-1185">Reference proteome</keyword>
<evidence type="ECO:0000313" key="2">
    <source>
        <dbReference type="Proteomes" id="UP001220456"/>
    </source>
</evidence>
<dbReference type="Proteomes" id="UP001220456">
    <property type="component" value="Unassembled WGS sequence"/>
</dbReference>
<evidence type="ECO:0000313" key="1">
    <source>
        <dbReference type="EMBL" id="MDF9277608.1"/>
    </source>
</evidence>
<dbReference type="EMBL" id="JAROKN010000013">
    <property type="protein sequence ID" value="MDF9277608.1"/>
    <property type="molecule type" value="Genomic_DNA"/>
</dbReference>
<organism evidence="1 2">
    <name type="scientific">Arthrobacter vasquezii</name>
    <dbReference type="NCBI Taxonomy" id="2977629"/>
    <lineage>
        <taxon>Bacteria</taxon>
        <taxon>Bacillati</taxon>
        <taxon>Actinomycetota</taxon>
        <taxon>Actinomycetes</taxon>
        <taxon>Micrococcales</taxon>
        <taxon>Micrococcaceae</taxon>
        <taxon>Arthrobacter</taxon>
    </lineage>
</organism>
<proteinExistence type="predicted"/>
<name>A0ABT6CU64_9MICC</name>
<reference evidence="1 2" key="1">
    <citation type="journal article" date="2023" name="Int. J. Syst. Evol. Microbiol.">
        <title>Arthrobacter vasquezii sp. nov., isolated from a soil sample from Union Glacier, Antarctica.</title>
        <authorList>
            <person name="Valenzuela-Ibaceta F."/>
            <person name="Carrasco V."/>
            <person name="Lagos-Moraga S."/>
            <person name="Dietz-Vargas C."/>
            <person name="Navarro C.A."/>
            <person name="Perez-Donoso J.M."/>
        </authorList>
    </citation>
    <scope>NUCLEOTIDE SEQUENCE [LARGE SCALE GENOMIC DNA]</scope>
    <source>
        <strain evidence="1 2">EH-1B-1</strain>
    </source>
</reference>